<name>A0A109N2E3_9BACI</name>
<organism evidence="1 2">
    <name type="scientific">Peribacillus simplex</name>
    <dbReference type="NCBI Taxonomy" id="1478"/>
    <lineage>
        <taxon>Bacteria</taxon>
        <taxon>Bacillati</taxon>
        <taxon>Bacillota</taxon>
        <taxon>Bacilli</taxon>
        <taxon>Bacillales</taxon>
        <taxon>Bacillaceae</taxon>
        <taxon>Peribacillus</taxon>
    </lineage>
</organism>
<evidence type="ECO:0008006" key="3">
    <source>
        <dbReference type="Google" id="ProtNLM"/>
    </source>
</evidence>
<proteinExistence type="predicted"/>
<gene>
    <name evidence="1" type="ORF">AS888_13340</name>
</gene>
<evidence type="ECO:0000313" key="2">
    <source>
        <dbReference type="Proteomes" id="UP000064189"/>
    </source>
</evidence>
<dbReference type="EMBL" id="LNNH01000007">
    <property type="protein sequence ID" value="KWW22252.1"/>
    <property type="molecule type" value="Genomic_DNA"/>
</dbReference>
<keyword evidence="2" id="KW-1185">Reference proteome</keyword>
<sequence>MLTGSHRKNNSSYLSLKTLYEENITVKSIAQELEACHKNDEALDIRNALEKKNFDIMAVQDQGDIIGYIERHELGEGRISRYLRHFSPRELVSDSTPLIQLLHIFKKKTRVFVLENNSIKKLITHADLQKPPIRMLIFGYITLLEMRLSDIILHRFGDGGWHSMISEDRLEKAIELYRRRIDKNEDINIIECLQISDKFDIIHKDQEMRRFFQIPSKSKGRKDANAIRKLRDKISHANELGLDMSWMEIIEVVECCGQLLEISESYQYEK</sequence>
<dbReference type="Proteomes" id="UP000064189">
    <property type="component" value="Unassembled WGS sequence"/>
</dbReference>
<dbReference type="AlphaFoldDB" id="A0A109N2E3"/>
<dbReference type="InterPro" id="IPR046342">
    <property type="entry name" value="CBS_dom_sf"/>
</dbReference>
<dbReference type="RefSeq" id="WP_061140561.1">
    <property type="nucleotide sequence ID" value="NZ_LNNH01000007.1"/>
</dbReference>
<comment type="caution">
    <text evidence="1">The sequence shown here is derived from an EMBL/GenBank/DDBJ whole genome shotgun (WGS) entry which is preliminary data.</text>
</comment>
<reference evidence="1 2" key="1">
    <citation type="submission" date="2015-11" db="EMBL/GenBank/DDBJ databases">
        <title>Genome Sequence of Bacillus simplex strain VanAntwerpen2.</title>
        <authorList>
            <person name="Couger M.B."/>
        </authorList>
    </citation>
    <scope>NUCLEOTIDE SEQUENCE [LARGE SCALE GENOMIC DNA]</scope>
    <source>
        <strain evidence="1 2">VanAntwerpen02</strain>
    </source>
</reference>
<evidence type="ECO:0000313" key="1">
    <source>
        <dbReference type="EMBL" id="KWW22252.1"/>
    </source>
</evidence>
<dbReference type="SUPFAM" id="SSF54631">
    <property type="entry name" value="CBS-domain pair"/>
    <property type="match status" value="1"/>
</dbReference>
<accession>A0A109N2E3</accession>
<protein>
    <recommendedName>
        <fullName evidence="3">CBS domain-containing protein</fullName>
    </recommendedName>
</protein>